<dbReference type="InterPro" id="IPR006171">
    <property type="entry name" value="TOPRIM_dom"/>
</dbReference>
<dbReference type="Pfam" id="PF18974">
    <property type="entry name" value="DUF5710"/>
    <property type="match status" value="1"/>
</dbReference>
<feature type="domain" description="Toprim" evidence="3">
    <location>
        <begin position="594"/>
        <end position="696"/>
    </location>
</feature>
<feature type="compositionally biased region" description="Polar residues" evidence="1">
    <location>
        <begin position="298"/>
        <end position="308"/>
    </location>
</feature>
<feature type="region of interest" description="Disordered" evidence="1">
    <location>
        <begin position="298"/>
        <end position="327"/>
    </location>
</feature>
<dbReference type="KEGG" id="azz:DEW08_21060"/>
<evidence type="ECO:0000313" key="6">
    <source>
        <dbReference type="EMBL" id="AWK88591.1"/>
    </source>
</evidence>
<evidence type="ECO:0000259" key="2">
    <source>
        <dbReference type="Pfam" id="PF08401"/>
    </source>
</evidence>
<gene>
    <name evidence="6" type="ORF">DEW08_21060</name>
</gene>
<dbReference type="Proteomes" id="UP000245629">
    <property type="component" value="Chromosome 4"/>
</dbReference>
<evidence type="ECO:0000259" key="4">
    <source>
        <dbReference type="Pfam" id="PF18818"/>
    </source>
</evidence>
<feature type="domain" description="DUF5710" evidence="5">
    <location>
        <begin position="348"/>
        <end position="391"/>
    </location>
</feature>
<dbReference type="Pfam" id="PF18818">
    <property type="entry name" value="MPTase-PolyVal"/>
    <property type="match status" value="1"/>
</dbReference>
<reference evidence="7" key="1">
    <citation type="submission" date="2018-05" db="EMBL/GenBank/DDBJ databases">
        <title>Azospirillum thermophila sp. nov., a novel isolated from hot spring.</title>
        <authorList>
            <person name="Zhao Z."/>
        </authorList>
    </citation>
    <scope>NUCLEOTIDE SEQUENCE [LARGE SCALE GENOMIC DNA]</scope>
    <source>
        <strain evidence="7">CFH 70021</strain>
    </source>
</reference>
<dbReference type="AlphaFoldDB" id="A0A2S2CVR6"/>
<evidence type="ECO:0000313" key="7">
    <source>
        <dbReference type="Proteomes" id="UP000245629"/>
    </source>
</evidence>
<feature type="region of interest" description="Disordered" evidence="1">
    <location>
        <begin position="714"/>
        <end position="759"/>
    </location>
</feature>
<evidence type="ECO:0008006" key="8">
    <source>
        <dbReference type="Google" id="ProtNLM"/>
    </source>
</evidence>
<dbReference type="RefSeq" id="WP_109331031.1">
    <property type="nucleotide sequence ID" value="NZ_CP029355.1"/>
</dbReference>
<dbReference type="InterPro" id="IPR034154">
    <property type="entry name" value="TOPRIM_DnaG/twinkle"/>
</dbReference>
<dbReference type="Pfam" id="PF13362">
    <property type="entry name" value="Toprim_3"/>
    <property type="match status" value="1"/>
</dbReference>
<feature type="compositionally biased region" description="Basic and acidic residues" evidence="1">
    <location>
        <begin position="644"/>
        <end position="664"/>
    </location>
</feature>
<evidence type="ECO:0000259" key="3">
    <source>
        <dbReference type="Pfam" id="PF13362"/>
    </source>
</evidence>
<proteinExistence type="predicted"/>
<evidence type="ECO:0000256" key="1">
    <source>
        <dbReference type="SAM" id="MobiDB-lite"/>
    </source>
</evidence>
<keyword evidence="7" id="KW-1185">Reference proteome</keyword>
<dbReference type="InterPro" id="IPR013610">
    <property type="entry name" value="ArdC_N"/>
</dbReference>
<dbReference type="OrthoDB" id="9792687at2"/>
<dbReference type="GO" id="GO:0003697">
    <property type="term" value="F:single-stranded DNA binding"/>
    <property type="evidence" value="ECO:0007669"/>
    <property type="project" value="InterPro"/>
</dbReference>
<feature type="domain" description="N-terminal" evidence="2">
    <location>
        <begin position="5"/>
        <end position="96"/>
    </location>
</feature>
<evidence type="ECO:0000259" key="5">
    <source>
        <dbReference type="Pfam" id="PF18974"/>
    </source>
</evidence>
<dbReference type="CDD" id="cd01029">
    <property type="entry name" value="TOPRIM_primases"/>
    <property type="match status" value="1"/>
</dbReference>
<feature type="compositionally biased region" description="Basic and acidic residues" evidence="1">
    <location>
        <begin position="732"/>
        <end position="751"/>
    </location>
</feature>
<dbReference type="EMBL" id="CP029355">
    <property type="protein sequence ID" value="AWK88591.1"/>
    <property type="molecule type" value="Genomic_DNA"/>
</dbReference>
<dbReference type="InterPro" id="IPR041459">
    <property type="entry name" value="MPTase-PolyVal"/>
</dbReference>
<name>A0A2S2CVR6_9PROT</name>
<feature type="domain" description="Polyvalent protein metallopeptidase" evidence="4">
    <location>
        <begin position="158"/>
        <end position="283"/>
    </location>
</feature>
<protein>
    <recommendedName>
        <fullName evidence="8">DNA primase</fullName>
    </recommendedName>
</protein>
<dbReference type="Pfam" id="PF08401">
    <property type="entry name" value="ArdcN"/>
    <property type="match status" value="1"/>
</dbReference>
<feature type="region of interest" description="Disordered" evidence="1">
    <location>
        <begin position="641"/>
        <end position="664"/>
    </location>
</feature>
<sequence length="759" mass="83658">MAANDFVQTVADTIIGQLKEGTAPWIKPWKPGERHLPYNPTTGNDYRGANTLWLMAVGQARGYGDPRWMTYNQAQDMGAQVRKGERGTRVQYWKWQGLEPVLGLDGKPVIGEDGQPRKEMVRYERPRVLSAVVFNAAQIDGLPAAEAKPALPEWQRHEQAERLLSAGDPKILHQAGNRAYYSPVRDHIVLPERAQFPTADGFYATALHEKGHWTGHSSRLDRDLSHPFGSAGYAREELRAEIASMVLGQQLEIGHDPGQHVAYIGSWIEALQEDPREIFRAAADAEKIVKHLNGLAQQLSQDQTQEQAQGRDRAATPPAQSQDEGVQVKMPVLIAETQAVAMQTADERVYLAVPYAEKDEAKALGARWDREQKAWYAPPGTDLAPLEKWRPGHTDLHVDAGRDPRAEFAAALREAGLRLDGPPEMDGQMRRVKVEGDKPGERSGAYVGYTDGHPAGYIKNHKTGVERNWKAPGRVQATTAVDRARLSAEAVQRRQARAQERELVQERAAEAAEARLAQAGPAPDDHPYLRAKEVPSYGLRQDREGNLLVPIRDMDGKVMSVQAITAEGRKSFQKDARTQGGHFLIGDAAASPSVLVAEGYATAATLHRETGLAVAVAFNAGNLGPVAEALRQRYPDKPLVIAGDNDHVNERQGKPNVGREKAEDAAARVGGTVLLPAFRLDDRGTDWNDLARSQGRAVLFEQVSAGLARGERQRMAGELAQARQAQVQGQERSQHQDEGRRLTQVEPETQRRKARSIGR</sequence>
<dbReference type="InterPro" id="IPR043764">
    <property type="entry name" value="DUF5710"/>
</dbReference>
<accession>A0A2S2CVR6</accession>
<organism evidence="6 7">
    <name type="scientific">Azospirillum thermophilum</name>
    <dbReference type="NCBI Taxonomy" id="2202148"/>
    <lineage>
        <taxon>Bacteria</taxon>
        <taxon>Pseudomonadati</taxon>
        <taxon>Pseudomonadota</taxon>
        <taxon>Alphaproteobacteria</taxon>
        <taxon>Rhodospirillales</taxon>
        <taxon>Azospirillaceae</taxon>
        <taxon>Azospirillum</taxon>
    </lineage>
</organism>